<dbReference type="EC" id="1.14.19.-" evidence="1"/>
<dbReference type="EMBL" id="JBHSGU010000029">
    <property type="protein sequence ID" value="MFC4701959.1"/>
    <property type="molecule type" value="Genomic_DNA"/>
</dbReference>
<dbReference type="Gene3D" id="3.50.50.60">
    <property type="entry name" value="FAD/NAD(P)-binding domain"/>
    <property type="match status" value="1"/>
</dbReference>
<dbReference type="GO" id="GO:0016491">
    <property type="term" value="F:oxidoreductase activity"/>
    <property type="evidence" value="ECO:0007669"/>
    <property type="project" value="UniProtKB-KW"/>
</dbReference>
<dbReference type="PIRSF" id="PIRSF011396">
    <property type="entry name" value="Trp_halogenase"/>
    <property type="match status" value="1"/>
</dbReference>
<dbReference type="Pfam" id="PF04820">
    <property type="entry name" value="Trp_halogenase"/>
    <property type="match status" value="1"/>
</dbReference>
<dbReference type="InterPro" id="IPR006905">
    <property type="entry name" value="Flavin_halogenase"/>
</dbReference>
<keyword evidence="1" id="KW-0560">Oxidoreductase</keyword>
<dbReference type="InterPro" id="IPR036188">
    <property type="entry name" value="FAD/NAD-bd_sf"/>
</dbReference>
<dbReference type="PANTHER" id="PTHR43747:SF4">
    <property type="entry name" value="FLAVIN-DEPENDENT TRYPTOPHAN HALOGENASE"/>
    <property type="match status" value="1"/>
</dbReference>
<keyword evidence="2" id="KW-1185">Reference proteome</keyword>
<name>A0ABV9M0G7_9ALTE</name>
<comment type="caution">
    <text evidence="1">The sequence shown here is derived from an EMBL/GenBank/DDBJ whole genome shotgun (WGS) entry which is preliminary data.</text>
</comment>
<dbReference type="InterPro" id="IPR033856">
    <property type="entry name" value="Trp_halogen"/>
</dbReference>
<dbReference type="SUPFAM" id="SSF51905">
    <property type="entry name" value="FAD/NAD(P)-binding domain"/>
    <property type="match status" value="1"/>
</dbReference>
<reference evidence="2" key="1">
    <citation type="journal article" date="2019" name="Int. J. Syst. Evol. Microbiol.">
        <title>The Global Catalogue of Microorganisms (GCM) 10K type strain sequencing project: providing services to taxonomists for standard genome sequencing and annotation.</title>
        <authorList>
            <consortium name="The Broad Institute Genomics Platform"/>
            <consortium name="The Broad Institute Genome Sequencing Center for Infectious Disease"/>
            <person name="Wu L."/>
            <person name="Ma J."/>
        </authorList>
    </citation>
    <scope>NUCLEOTIDE SEQUENCE [LARGE SCALE GENOMIC DNA]</scope>
    <source>
        <strain evidence="2">KACC 12507</strain>
    </source>
</reference>
<evidence type="ECO:0000313" key="2">
    <source>
        <dbReference type="Proteomes" id="UP001595897"/>
    </source>
</evidence>
<gene>
    <name evidence="1" type="ORF">ACFO4O_17575</name>
</gene>
<dbReference type="PANTHER" id="PTHR43747">
    <property type="entry name" value="FAD-BINDING PROTEIN"/>
    <property type="match status" value="1"/>
</dbReference>
<organism evidence="1 2">
    <name type="scientific">Glaciecola siphonariae</name>
    <dbReference type="NCBI Taxonomy" id="521012"/>
    <lineage>
        <taxon>Bacteria</taxon>
        <taxon>Pseudomonadati</taxon>
        <taxon>Pseudomonadota</taxon>
        <taxon>Gammaproteobacteria</taxon>
        <taxon>Alteromonadales</taxon>
        <taxon>Alteromonadaceae</taxon>
        <taxon>Glaciecola</taxon>
    </lineage>
</organism>
<sequence length="502" mass="56763">MQNSLRSICIVGGGTAGWMAASLLSSTLRGSKIKLTVVESPDIATIGVGESTVPSIMDFVQASQLDLKSLIQACAASFKLGIRFNEWTSKDSSYFHPFGKIGKDINGFDFYQAWLKSIADGHQTEWLEHSPSAVMAQNARFMLRPQNPRNWVEGSFAHALHLDAVLFARYLRDICIKRGVRRVEATVSKAVVSTNAFIERLELHDLSTIESDFFIDCTGFSALLSEQTLKVGYEDWSHYLPCDRAVTVQSESAEQIPPYTTATALPAGWAWNIPLQHRQGNGYVFSSRYCTDAQATDALLEHIKVKALNTPKIIPFKSGKRNKIWHKNCLALGLSAGFLEPLESTAIHLVYKTLVHFIKHFPDRDFDTHTEQVFNQKIDCDYEEVRDFIILHYYTSKRRDSEFWKWCRTMPIPDSLRRKLLAFEIDGRIDDMPGCFFTSDSWCSILEGMGIRPKKYHPLLDAFSRQDLANTLSQNIHTVRSSVASMPFHTDFIKAHCATKLS</sequence>
<evidence type="ECO:0000313" key="1">
    <source>
        <dbReference type="EMBL" id="MFC4701959.1"/>
    </source>
</evidence>
<dbReference type="Proteomes" id="UP001595897">
    <property type="component" value="Unassembled WGS sequence"/>
</dbReference>
<proteinExistence type="predicted"/>
<accession>A0ABV9M0G7</accession>
<dbReference type="RefSeq" id="WP_382410923.1">
    <property type="nucleotide sequence ID" value="NZ_JBHSGU010000029.1"/>
</dbReference>
<protein>
    <submittedName>
        <fullName evidence="1">Tryptophan halogenase family protein</fullName>
        <ecNumber evidence="1">1.14.19.-</ecNumber>
    </submittedName>
</protein>
<dbReference type="InterPro" id="IPR050816">
    <property type="entry name" value="Flavin-dep_Halogenase_NPB"/>
</dbReference>